<keyword evidence="1" id="KW-0732">Signal</keyword>
<reference evidence="2 3" key="1">
    <citation type="journal article" date="2021" name="ISME Commun">
        <title>Automated analysis of genomic sequences facilitates high-throughput and comprehensive description of bacteria.</title>
        <authorList>
            <person name="Hitch T.C.A."/>
        </authorList>
    </citation>
    <scope>NUCLEOTIDE SEQUENCE [LARGE SCALE GENOMIC DNA]</scope>
    <source>
        <strain evidence="2 3">Sanger_109</strain>
    </source>
</reference>
<dbReference type="RefSeq" id="WP_158425235.1">
    <property type="nucleotide sequence ID" value="NZ_JAOQJQ010000003.1"/>
</dbReference>
<gene>
    <name evidence="2" type="ORF">OCV88_09320</name>
</gene>
<keyword evidence="3" id="KW-1185">Reference proteome</keyword>
<organism evidence="2 3">
    <name type="scientific">Brotonthovivens ammoniilytica</name>
    <dbReference type="NCBI Taxonomy" id="2981725"/>
    <lineage>
        <taxon>Bacteria</taxon>
        <taxon>Bacillati</taxon>
        <taxon>Bacillota</taxon>
        <taxon>Clostridia</taxon>
        <taxon>Lachnospirales</taxon>
        <taxon>Lachnospiraceae</taxon>
        <taxon>Brotonthovivens</taxon>
    </lineage>
</organism>
<protein>
    <submittedName>
        <fullName evidence="2">Uncharacterized protein</fullName>
    </submittedName>
</protein>
<feature type="signal peptide" evidence="1">
    <location>
        <begin position="1"/>
        <end position="24"/>
    </location>
</feature>
<comment type="caution">
    <text evidence="2">The sequence shown here is derived from an EMBL/GenBank/DDBJ whole genome shotgun (WGS) entry which is preliminary data.</text>
</comment>
<evidence type="ECO:0000313" key="2">
    <source>
        <dbReference type="EMBL" id="MCU6762532.1"/>
    </source>
</evidence>
<feature type="chain" id="PRO_5045367303" evidence="1">
    <location>
        <begin position="25"/>
        <end position="130"/>
    </location>
</feature>
<name>A0ABT2TJY7_9FIRM</name>
<evidence type="ECO:0000256" key="1">
    <source>
        <dbReference type="SAM" id="SignalP"/>
    </source>
</evidence>
<evidence type="ECO:0000313" key="3">
    <source>
        <dbReference type="Proteomes" id="UP001652442"/>
    </source>
</evidence>
<dbReference type="Proteomes" id="UP001652442">
    <property type="component" value="Unassembled WGS sequence"/>
</dbReference>
<sequence>MKKIISVIILCVTVLALAVMPAMASESQISPASTQNVHCGLTISGLKATSTCSVIVSGAEKTTATLYLEKYKSGKWKVMQSASKTTGNNTLSIKKSRLIVSGKFRAKVKVTTVKNGKKETHTYYSAVKSR</sequence>
<dbReference type="EMBL" id="JAOQJQ010000003">
    <property type="protein sequence ID" value="MCU6762532.1"/>
    <property type="molecule type" value="Genomic_DNA"/>
</dbReference>
<proteinExistence type="predicted"/>
<accession>A0ABT2TJY7</accession>